<name>A0A839UDU0_9HYPH</name>
<evidence type="ECO:0000313" key="1">
    <source>
        <dbReference type="EMBL" id="MBB3148677.1"/>
    </source>
</evidence>
<sequence>MAARIASPKLRSGDPDRWDECERAIKPRFNRINWVDMRNNPTIQLLNDAMAAGWTEKEAIRAIWALRMLRDTASVTRN</sequence>
<accession>A0A839UDU0</accession>
<organism evidence="1 2">
    <name type="scientific">Phyllobacterium trifolii</name>
    <dbReference type="NCBI Taxonomy" id="300193"/>
    <lineage>
        <taxon>Bacteria</taxon>
        <taxon>Pseudomonadati</taxon>
        <taxon>Pseudomonadota</taxon>
        <taxon>Alphaproteobacteria</taxon>
        <taxon>Hyphomicrobiales</taxon>
        <taxon>Phyllobacteriaceae</taxon>
        <taxon>Phyllobacterium</taxon>
    </lineage>
</organism>
<dbReference type="Proteomes" id="UP000554520">
    <property type="component" value="Unassembled WGS sequence"/>
</dbReference>
<keyword evidence="2" id="KW-1185">Reference proteome</keyword>
<gene>
    <name evidence="1" type="ORF">FHS21_005125</name>
</gene>
<proteinExistence type="predicted"/>
<protein>
    <submittedName>
        <fullName evidence="1">Uncharacterized protein</fullName>
    </submittedName>
</protein>
<reference evidence="1 2" key="1">
    <citation type="submission" date="2020-08" db="EMBL/GenBank/DDBJ databases">
        <title>Genomic Encyclopedia of Type Strains, Phase III (KMG-III): the genomes of soil and plant-associated and newly described type strains.</title>
        <authorList>
            <person name="Whitman W."/>
        </authorList>
    </citation>
    <scope>NUCLEOTIDE SEQUENCE [LARGE SCALE GENOMIC DNA]</scope>
    <source>
        <strain evidence="1 2">CECT 7015</strain>
    </source>
</reference>
<dbReference type="AlphaFoldDB" id="A0A839UDU0"/>
<dbReference type="EMBL" id="JACHXN010000021">
    <property type="protein sequence ID" value="MBB3148677.1"/>
    <property type="molecule type" value="Genomic_DNA"/>
</dbReference>
<comment type="caution">
    <text evidence="1">The sequence shown here is derived from an EMBL/GenBank/DDBJ whole genome shotgun (WGS) entry which is preliminary data.</text>
</comment>
<evidence type="ECO:0000313" key="2">
    <source>
        <dbReference type="Proteomes" id="UP000554520"/>
    </source>
</evidence>